<accession>A0AAN8FSJ8</accession>
<dbReference type="Pfam" id="PF16187">
    <property type="entry name" value="Peptidase_M16_M"/>
    <property type="match status" value="1"/>
</dbReference>
<keyword evidence="1" id="KW-0479">Metal-binding</keyword>
<dbReference type="GO" id="GO:0005829">
    <property type="term" value="C:cytosol"/>
    <property type="evidence" value="ECO:0007669"/>
    <property type="project" value="TreeGrafter"/>
</dbReference>
<sequence>MEDARKNGIEPREALLKFHKQWYSSNIMSLCIVGSESLDEMESYLGTLGFDAIENKNVKPKEWLESPYGEEQLGKRIELAVTAPIIAADPRSTMLSSMYLWCLNDALTEETYNAELAGLKCELELGTFGTNLKVTGYDEKQPLFVEHLVKRMTDFKPDPLRFEVLFDAIKRALENFAHSQPYTLSQHYVQLLLSDKYWSKEQLLAVCKDMNVHEVEAFGKEMLRAFHVELLVHGNATEQEALKLGHAVTKTLRESSKSRPLFRNEYTPMREHALENGDAYVYRHFQNTHEVSCVEVLYQAGVQATRENALVELLVQLLREPAFNQLRTVEQLGYVVWTGTRLNAGTLGLQFIVQGPKSPDHVLDRIEAFLEKIREEIIAMPQEEFEKQKTGLITRLLEKPKTLGARSRRFWNEIDCRQYDFDRNNSEVEVLKTVTKEDLLSYFDLKFSQNASERRKEEVECMEQFRQQLSLYGRPRPKLNLPPIGAEPLSSLADSDTKSKY</sequence>
<dbReference type="InterPro" id="IPR007863">
    <property type="entry name" value="Peptidase_M16_C"/>
</dbReference>
<evidence type="ECO:0000256" key="1">
    <source>
        <dbReference type="ARBA" id="ARBA00022723"/>
    </source>
</evidence>
<dbReference type="Gene3D" id="3.30.830.10">
    <property type="entry name" value="Metalloenzyme, LuxS/M16 peptidase-like"/>
    <property type="match status" value="3"/>
</dbReference>
<dbReference type="GO" id="GO:0005739">
    <property type="term" value="C:mitochondrion"/>
    <property type="evidence" value="ECO:0007669"/>
    <property type="project" value="TreeGrafter"/>
</dbReference>
<feature type="domain" description="Coenzyme PQQ synthesis protein F-like C-terminal lobe" evidence="5">
    <location>
        <begin position="313"/>
        <end position="411"/>
    </location>
</feature>
<gene>
    <name evidence="6" type="ORF">GCK32_008939</name>
</gene>
<dbReference type="InterPro" id="IPR050626">
    <property type="entry name" value="Peptidase_M16"/>
</dbReference>
<dbReference type="PANTHER" id="PTHR43690:SF18">
    <property type="entry name" value="INSULIN-DEGRADING ENZYME-RELATED"/>
    <property type="match status" value="1"/>
</dbReference>
<dbReference type="Proteomes" id="UP001331761">
    <property type="component" value="Unassembled WGS sequence"/>
</dbReference>
<dbReference type="PANTHER" id="PTHR43690">
    <property type="entry name" value="NARDILYSIN"/>
    <property type="match status" value="1"/>
</dbReference>
<dbReference type="GO" id="GO:0051603">
    <property type="term" value="P:proteolysis involved in protein catabolic process"/>
    <property type="evidence" value="ECO:0007669"/>
    <property type="project" value="TreeGrafter"/>
</dbReference>
<feature type="domain" description="Peptidase M16 middle/third" evidence="4">
    <location>
        <begin position="77"/>
        <end position="205"/>
    </location>
</feature>
<feature type="domain" description="Peptidase M16 C-terminal" evidence="3">
    <location>
        <begin position="12"/>
        <end position="67"/>
    </location>
</feature>
<keyword evidence="7" id="KW-1185">Reference proteome</keyword>
<dbReference type="GO" id="GO:0046872">
    <property type="term" value="F:metal ion binding"/>
    <property type="evidence" value="ECO:0007669"/>
    <property type="project" value="UniProtKB-KW"/>
</dbReference>
<dbReference type="InterPro" id="IPR054734">
    <property type="entry name" value="PqqF-like_C_4"/>
</dbReference>
<feature type="region of interest" description="Disordered" evidence="2">
    <location>
        <begin position="474"/>
        <end position="501"/>
    </location>
</feature>
<evidence type="ECO:0000313" key="6">
    <source>
        <dbReference type="EMBL" id="KAK5969368.1"/>
    </source>
</evidence>
<evidence type="ECO:0000313" key="7">
    <source>
        <dbReference type="Proteomes" id="UP001331761"/>
    </source>
</evidence>
<dbReference type="InterPro" id="IPR032632">
    <property type="entry name" value="Peptidase_M16_M"/>
</dbReference>
<evidence type="ECO:0000259" key="3">
    <source>
        <dbReference type="Pfam" id="PF05193"/>
    </source>
</evidence>
<dbReference type="GO" id="GO:0043171">
    <property type="term" value="P:peptide catabolic process"/>
    <property type="evidence" value="ECO:0007669"/>
    <property type="project" value="TreeGrafter"/>
</dbReference>
<proteinExistence type="predicted"/>
<reference evidence="6 7" key="1">
    <citation type="submission" date="2019-10" db="EMBL/GenBank/DDBJ databases">
        <title>Assembly and Annotation for the nematode Trichostrongylus colubriformis.</title>
        <authorList>
            <person name="Martin J."/>
        </authorList>
    </citation>
    <scope>NUCLEOTIDE SEQUENCE [LARGE SCALE GENOMIC DNA]</scope>
    <source>
        <strain evidence="6">G859</strain>
        <tissue evidence="6">Whole worm</tissue>
    </source>
</reference>
<evidence type="ECO:0000256" key="2">
    <source>
        <dbReference type="SAM" id="MobiDB-lite"/>
    </source>
</evidence>
<dbReference type="AlphaFoldDB" id="A0AAN8FSJ8"/>
<dbReference type="InterPro" id="IPR011249">
    <property type="entry name" value="Metalloenz_LuxS/M16"/>
</dbReference>
<evidence type="ECO:0000259" key="5">
    <source>
        <dbReference type="Pfam" id="PF22456"/>
    </source>
</evidence>
<evidence type="ECO:0000259" key="4">
    <source>
        <dbReference type="Pfam" id="PF16187"/>
    </source>
</evidence>
<protein>
    <submittedName>
        <fullName evidence="6">Peptidase M16 inactive domain protein</fullName>
    </submittedName>
</protein>
<dbReference type="EMBL" id="WIXE01020240">
    <property type="protein sequence ID" value="KAK5969368.1"/>
    <property type="molecule type" value="Genomic_DNA"/>
</dbReference>
<comment type="caution">
    <text evidence="6">The sequence shown here is derived from an EMBL/GenBank/DDBJ whole genome shotgun (WGS) entry which is preliminary data.</text>
</comment>
<name>A0AAN8FSJ8_TRICO</name>
<dbReference type="Pfam" id="PF22456">
    <property type="entry name" value="PqqF-like_C_4"/>
    <property type="match status" value="1"/>
</dbReference>
<dbReference type="GO" id="GO:0004222">
    <property type="term" value="F:metalloendopeptidase activity"/>
    <property type="evidence" value="ECO:0007669"/>
    <property type="project" value="TreeGrafter"/>
</dbReference>
<dbReference type="Pfam" id="PF05193">
    <property type="entry name" value="Peptidase_M16_C"/>
    <property type="match status" value="1"/>
</dbReference>
<organism evidence="6 7">
    <name type="scientific">Trichostrongylus colubriformis</name>
    <name type="common">Black scour worm</name>
    <dbReference type="NCBI Taxonomy" id="6319"/>
    <lineage>
        <taxon>Eukaryota</taxon>
        <taxon>Metazoa</taxon>
        <taxon>Ecdysozoa</taxon>
        <taxon>Nematoda</taxon>
        <taxon>Chromadorea</taxon>
        <taxon>Rhabditida</taxon>
        <taxon>Rhabditina</taxon>
        <taxon>Rhabditomorpha</taxon>
        <taxon>Strongyloidea</taxon>
        <taxon>Trichostrongylidae</taxon>
        <taxon>Trichostrongylus</taxon>
    </lineage>
</organism>
<dbReference type="SUPFAM" id="SSF63411">
    <property type="entry name" value="LuxS/MPP-like metallohydrolase"/>
    <property type="match status" value="3"/>
</dbReference>